<keyword evidence="1" id="KW-0732">Signal</keyword>
<evidence type="ECO:0008006" key="4">
    <source>
        <dbReference type="Google" id="ProtNLM"/>
    </source>
</evidence>
<feature type="signal peptide" evidence="1">
    <location>
        <begin position="1"/>
        <end position="19"/>
    </location>
</feature>
<protein>
    <recommendedName>
        <fullName evidence="4">DUF3828 domain containing protein</fullName>
    </recommendedName>
</protein>
<gene>
    <name evidence="2" type="ORF">ACFSX9_03075</name>
</gene>
<dbReference type="RefSeq" id="WP_379804247.1">
    <property type="nucleotide sequence ID" value="NZ_JBHUOL010000006.1"/>
</dbReference>
<name>A0ABW5Z4F3_9FLAO</name>
<feature type="chain" id="PRO_5046441070" description="DUF3828 domain containing protein" evidence="1">
    <location>
        <begin position="20"/>
        <end position="179"/>
    </location>
</feature>
<comment type="caution">
    <text evidence="2">The sequence shown here is derived from an EMBL/GenBank/DDBJ whole genome shotgun (WGS) entry which is preliminary data.</text>
</comment>
<evidence type="ECO:0000256" key="1">
    <source>
        <dbReference type="SAM" id="SignalP"/>
    </source>
</evidence>
<proteinExistence type="predicted"/>
<dbReference type="EMBL" id="JBHUOL010000006">
    <property type="protein sequence ID" value="MFD2907709.1"/>
    <property type="molecule type" value="Genomic_DNA"/>
</dbReference>
<evidence type="ECO:0000313" key="2">
    <source>
        <dbReference type="EMBL" id="MFD2907709.1"/>
    </source>
</evidence>
<organism evidence="2 3">
    <name type="scientific">Flavobacterium ardleyense</name>
    <dbReference type="NCBI Taxonomy" id="2038737"/>
    <lineage>
        <taxon>Bacteria</taxon>
        <taxon>Pseudomonadati</taxon>
        <taxon>Bacteroidota</taxon>
        <taxon>Flavobacteriia</taxon>
        <taxon>Flavobacteriales</taxon>
        <taxon>Flavobacteriaceae</taxon>
        <taxon>Flavobacterium</taxon>
    </lineage>
</organism>
<evidence type="ECO:0000313" key="3">
    <source>
        <dbReference type="Proteomes" id="UP001597549"/>
    </source>
</evidence>
<dbReference type="Proteomes" id="UP001597549">
    <property type="component" value="Unassembled WGS sequence"/>
</dbReference>
<accession>A0ABW5Z4F3</accession>
<sequence length="179" mass="20768">MRITTYYIVFLLTSFFSFGQSVNSPATKSIKANFTTASVKAYQESATLKVEDFYNYLTLLSNETTSGPLKSEIKTSIYSFFETENVNIIDFTTDEKPFIHLNKIIEKIQNKNYTFLVSDFESSIVASDYWTMQYKLTVIQNNKRVKSHYFQNVKFKPVLKSFGTTKKEVWTILLGEIEQ</sequence>
<reference evidence="3" key="1">
    <citation type="journal article" date="2019" name="Int. J. Syst. Evol. Microbiol.">
        <title>The Global Catalogue of Microorganisms (GCM) 10K type strain sequencing project: providing services to taxonomists for standard genome sequencing and annotation.</title>
        <authorList>
            <consortium name="The Broad Institute Genomics Platform"/>
            <consortium name="The Broad Institute Genome Sequencing Center for Infectious Disease"/>
            <person name="Wu L."/>
            <person name="Ma J."/>
        </authorList>
    </citation>
    <scope>NUCLEOTIDE SEQUENCE [LARGE SCALE GENOMIC DNA]</scope>
    <source>
        <strain evidence="3">KCTC 52644</strain>
    </source>
</reference>
<keyword evidence="3" id="KW-1185">Reference proteome</keyword>